<evidence type="ECO:0000256" key="5">
    <source>
        <dbReference type="SAM" id="MobiDB-lite"/>
    </source>
</evidence>
<accession>L8GP68</accession>
<dbReference type="RefSeq" id="XP_004336987.1">
    <property type="nucleotide sequence ID" value="XM_004336939.1"/>
</dbReference>
<dbReference type="OrthoDB" id="6493944at2759"/>
<dbReference type="PANTHER" id="PTHR10283">
    <property type="entry name" value="SOLUTE CARRIER FAMILY 13 MEMBER"/>
    <property type="match status" value="1"/>
</dbReference>
<dbReference type="GO" id="GO:0005310">
    <property type="term" value="F:dicarboxylic acid transmembrane transporter activity"/>
    <property type="evidence" value="ECO:0007669"/>
    <property type="project" value="UniProtKB-ARBA"/>
</dbReference>
<dbReference type="PANTHER" id="PTHR10283:SF82">
    <property type="entry name" value="SOLUTE CARRIER FAMILY 13 MEMBER 2"/>
    <property type="match status" value="1"/>
</dbReference>
<keyword evidence="2 6" id="KW-0812">Transmembrane</keyword>
<dbReference type="AlphaFoldDB" id="L8GP68"/>
<dbReference type="VEuPathDB" id="AmoebaDB:ACA1_210360"/>
<comment type="subcellular location">
    <subcellularLocation>
        <location evidence="1">Membrane</location>
        <topology evidence="1">Multi-pass membrane protein</topology>
    </subcellularLocation>
</comment>
<evidence type="ECO:0000256" key="2">
    <source>
        <dbReference type="ARBA" id="ARBA00022692"/>
    </source>
</evidence>
<evidence type="ECO:0000256" key="3">
    <source>
        <dbReference type="ARBA" id="ARBA00022989"/>
    </source>
</evidence>
<evidence type="ECO:0000313" key="8">
    <source>
        <dbReference type="Proteomes" id="UP000011083"/>
    </source>
</evidence>
<dbReference type="GO" id="GO:0015556">
    <property type="term" value="F:C4-dicarboxylate transmembrane transporter activity"/>
    <property type="evidence" value="ECO:0007669"/>
    <property type="project" value="UniProtKB-ARBA"/>
</dbReference>
<dbReference type="Pfam" id="PF00939">
    <property type="entry name" value="Na_sulph_symp"/>
    <property type="match status" value="1"/>
</dbReference>
<dbReference type="GeneID" id="14915685"/>
<evidence type="ECO:0000256" key="6">
    <source>
        <dbReference type="SAM" id="Phobius"/>
    </source>
</evidence>
<feature type="compositionally biased region" description="Basic and acidic residues" evidence="5">
    <location>
        <begin position="179"/>
        <end position="194"/>
    </location>
</feature>
<protein>
    <submittedName>
        <fullName evidence="7">Solute carrier family 13 (Sodiumdependent dicarboxylate transporter), member 2, putative</fullName>
    </submittedName>
</protein>
<feature type="region of interest" description="Disordered" evidence="5">
    <location>
        <begin position="242"/>
        <end position="290"/>
    </location>
</feature>
<feature type="transmembrane region" description="Helical" evidence="6">
    <location>
        <begin position="66"/>
        <end position="96"/>
    </location>
</feature>
<feature type="transmembrane region" description="Helical" evidence="6">
    <location>
        <begin position="373"/>
        <end position="395"/>
    </location>
</feature>
<keyword evidence="8" id="KW-1185">Reference proteome</keyword>
<feature type="compositionally biased region" description="Polar residues" evidence="5">
    <location>
        <begin position="243"/>
        <end position="252"/>
    </location>
</feature>
<name>L8GP68_ACACF</name>
<organism evidence="7 8">
    <name type="scientific">Acanthamoeba castellanii (strain ATCC 30010 / Neff)</name>
    <dbReference type="NCBI Taxonomy" id="1257118"/>
    <lineage>
        <taxon>Eukaryota</taxon>
        <taxon>Amoebozoa</taxon>
        <taxon>Discosea</taxon>
        <taxon>Longamoebia</taxon>
        <taxon>Centramoebida</taxon>
        <taxon>Acanthamoebidae</taxon>
        <taxon>Acanthamoeba</taxon>
    </lineage>
</organism>
<gene>
    <name evidence="7" type="ORF">ACA1_210360</name>
</gene>
<dbReference type="Proteomes" id="UP000011083">
    <property type="component" value="Unassembled WGS sequence"/>
</dbReference>
<feature type="region of interest" description="Disordered" evidence="5">
    <location>
        <begin position="160"/>
        <end position="209"/>
    </location>
</feature>
<evidence type="ECO:0000313" key="7">
    <source>
        <dbReference type="EMBL" id="ELR14974.1"/>
    </source>
</evidence>
<sequence length="417" mass="45916">MGVDEARTKYALKWEALRERVQASRTYDLLARVYANPVFKLSWFPLLTLPLLLLDHNDERKWRTAWVAGVMAFYWITEVLPIPVTAFLPLVLFPLFNVVPAKVVAEVVLLMGHSPRRLLAGFMSLTAFISMWINNTATTSLMAPIALAVLTQINEQITDEGDVERSDANSEQVIGEDDGTARRTDSHRAAEERRKLKTKRDKGIKYHTLAHGAGEGAAAAGIVEQSDDECDTESDEIAVASVRVSQGSSASESDNKPDGGGDYDGDGEGHQRHSRADRGMDLRGATQSSSSLEDIALRDADPDVVDATDPFVAQPFSADERKEKMDLFVKGILLSVAYSASIGGTSTLVGTAPNLVLVNQFAAIFPLAPAISFFKWFLFATPLAIIFLIILWFYFSYLYCPNPELISTVQSSSYWVL</sequence>
<proteinExistence type="predicted"/>
<feature type="compositionally biased region" description="Basic and acidic residues" evidence="5">
    <location>
        <begin position="267"/>
        <end position="281"/>
    </location>
</feature>
<reference evidence="7 8" key="1">
    <citation type="journal article" date="2013" name="Genome Biol.">
        <title>Genome of Acanthamoeba castellanii highlights extensive lateral gene transfer and early evolution of tyrosine kinase signaling.</title>
        <authorList>
            <person name="Clarke M."/>
            <person name="Lohan A.J."/>
            <person name="Liu B."/>
            <person name="Lagkouvardos I."/>
            <person name="Roy S."/>
            <person name="Zafar N."/>
            <person name="Bertelli C."/>
            <person name="Schilde C."/>
            <person name="Kianianmomeni A."/>
            <person name="Burglin T.R."/>
            <person name="Frech C."/>
            <person name="Turcotte B."/>
            <person name="Kopec K.O."/>
            <person name="Synnott J.M."/>
            <person name="Choo C."/>
            <person name="Paponov I."/>
            <person name="Finkler A."/>
            <person name="Soon Heng Tan C."/>
            <person name="Hutchins A.P."/>
            <person name="Weinmeier T."/>
            <person name="Rattei T."/>
            <person name="Chu J.S."/>
            <person name="Gimenez G."/>
            <person name="Irimia M."/>
            <person name="Rigden D.J."/>
            <person name="Fitzpatrick D.A."/>
            <person name="Lorenzo-Morales J."/>
            <person name="Bateman A."/>
            <person name="Chiu C.H."/>
            <person name="Tang P."/>
            <person name="Hegemann P."/>
            <person name="Fromm H."/>
            <person name="Raoult D."/>
            <person name="Greub G."/>
            <person name="Miranda-Saavedra D."/>
            <person name="Chen N."/>
            <person name="Nash P."/>
            <person name="Ginger M.L."/>
            <person name="Horn M."/>
            <person name="Schaap P."/>
            <person name="Caler L."/>
            <person name="Loftus B."/>
        </authorList>
    </citation>
    <scope>NUCLEOTIDE SEQUENCE [LARGE SCALE GENOMIC DNA]</scope>
    <source>
        <strain evidence="7 8">Neff</strain>
    </source>
</reference>
<feature type="transmembrane region" description="Helical" evidence="6">
    <location>
        <begin position="331"/>
        <end position="353"/>
    </location>
</feature>
<dbReference type="EMBL" id="KB008036">
    <property type="protein sequence ID" value="ELR14974.1"/>
    <property type="molecule type" value="Genomic_DNA"/>
</dbReference>
<dbReference type="InterPro" id="IPR001898">
    <property type="entry name" value="SLC13A/DASS"/>
</dbReference>
<dbReference type="GO" id="GO:0005886">
    <property type="term" value="C:plasma membrane"/>
    <property type="evidence" value="ECO:0007669"/>
    <property type="project" value="TreeGrafter"/>
</dbReference>
<dbReference type="KEGG" id="acan:ACA1_210360"/>
<keyword evidence="4 6" id="KW-0472">Membrane</keyword>
<evidence type="ECO:0000256" key="1">
    <source>
        <dbReference type="ARBA" id="ARBA00004141"/>
    </source>
</evidence>
<dbReference type="STRING" id="1257118.L8GP68"/>
<keyword evidence="3 6" id="KW-1133">Transmembrane helix</keyword>
<evidence type="ECO:0000256" key="4">
    <source>
        <dbReference type="ARBA" id="ARBA00023136"/>
    </source>
</evidence>